<evidence type="ECO:0008006" key="3">
    <source>
        <dbReference type="Google" id="ProtNLM"/>
    </source>
</evidence>
<name>A0A6G7Y331_9ACTN</name>
<dbReference type="KEGG" id="prv:G7070_00385"/>
<dbReference type="Proteomes" id="UP000501058">
    <property type="component" value="Chromosome"/>
</dbReference>
<accession>A0A6G7Y331</accession>
<proteinExistence type="predicted"/>
<dbReference type="EMBL" id="CP049865">
    <property type="protein sequence ID" value="QIK71017.1"/>
    <property type="molecule type" value="Genomic_DNA"/>
</dbReference>
<sequence length="234" mass="24512">MTDRPLSFLFLGHCSHTDLFAEHLARTGAGTVTTDPRHADAVCVFERDAATHAELALPHLRAGRPVFVDKPAALLACDVARMLEAGAVTSFSTLRWAPGLDALAGAVAVRVTGPARATDPSGAAFYAVHAVEIAHQICGGTPTEPDVRPQGDGWLVTYRLGAAAVELDVAAGREDWTVEATLPDGRRADLRISAGPGYYEPACAQILEFARTRRSPVAPAGLLGVAEVVEALGA</sequence>
<dbReference type="SUPFAM" id="SSF51735">
    <property type="entry name" value="NAD(P)-binding Rossmann-fold domains"/>
    <property type="match status" value="1"/>
</dbReference>
<protein>
    <recommendedName>
        <fullName evidence="3">Oxidoreductase family, NAD-binding Rossmann fold</fullName>
    </recommendedName>
</protein>
<dbReference type="RefSeq" id="WP_166230875.1">
    <property type="nucleotide sequence ID" value="NZ_CP049865.1"/>
</dbReference>
<organism evidence="1 2">
    <name type="scientific">Propioniciclava coleopterorum</name>
    <dbReference type="NCBI Taxonomy" id="2714937"/>
    <lineage>
        <taxon>Bacteria</taxon>
        <taxon>Bacillati</taxon>
        <taxon>Actinomycetota</taxon>
        <taxon>Actinomycetes</taxon>
        <taxon>Propionibacteriales</taxon>
        <taxon>Propionibacteriaceae</taxon>
        <taxon>Propioniciclava</taxon>
    </lineage>
</organism>
<evidence type="ECO:0000313" key="1">
    <source>
        <dbReference type="EMBL" id="QIK71017.1"/>
    </source>
</evidence>
<evidence type="ECO:0000313" key="2">
    <source>
        <dbReference type="Proteomes" id="UP000501058"/>
    </source>
</evidence>
<dbReference type="AlphaFoldDB" id="A0A6G7Y331"/>
<dbReference type="Gene3D" id="3.40.50.720">
    <property type="entry name" value="NAD(P)-binding Rossmann-like Domain"/>
    <property type="match status" value="1"/>
</dbReference>
<dbReference type="InterPro" id="IPR036291">
    <property type="entry name" value="NAD(P)-bd_dom_sf"/>
</dbReference>
<gene>
    <name evidence="1" type="ORF">G7070_00385</name>
</gene>
<reference evidence="1 2" key="1">
    <citation type="submission" date="2020-03" db="EMBL/GenBank/DDBJ databases">
        <title>Propioniciclava sp. nov., isolated from Hydrophilus acuminatus.</title>
        <authorList>
            <person name="Hyun D.-W."/>
            <person name="Bae J.-W."/>
        </authorList>
    </citation>
    <scope>NUCLEOTIDE SEQUENCE [LARGE SCALE GENOMIC DNA]</scope>
    <source>
        <strain evidence="1 2">HDW11</strain>
    </source>
</reference>
<keyword evidence="2" id="KW-1185">Reference proteome</keyword>